<feature type="region of interest" description="Disordered" evidence="5">
    <location>
        <begin position="9"/>
        <end position="39"/>
    </location>
</feature>
<keyword evidence="4" id="KW-0067">ATP-binding</keyword>
<dbReference type="InterPro" id="IPR011095">
    <property type="entry name" value="Dala_Dala_lig_C"/>
</dbReference>
<dbReference type="eggNOG" id="COG1181">
    <property type="taxonomic scope" value="Bacteria"/>
</dbReference>
<feature type="compositionally biased region" description="Basic residues" evidence="5">
    <location>
        <begin position="24"/>
        <end position="35"/>
    </location>
</feature>
<dbReference type="STRING" id="204669.Acid345_1551"/>
<feature type="compositionally biased region" description="Acidic residues" evidence="5">
    <location>
        <begin position="9"/>
        <end position="19"/>
    </location>
</feature>
<dbReference type="Proteomes" id="UP000002432">
    <property type="component" value="Chromosome"/>
</dbReference>
<keyword evidence="2 7" id="KW-0436">Ligase</keyword>
<dbReference type="GO" id="GO:0008716">
    <property type="term" value="F:D-alanine-D-alanine ligase activity"/>
    <property type="evidence" value="ECO:0007669"/>
    <property type="project" value="UniProtKB-EC"/>
</dbReference>
<dbReference type="Gene3D" id="3.40.50.20">
    <property type="match status" value="1"/>
</dbReference>
<dbReference type="PANTHER" id="PTHR23132:SF26">
    <property type="entry name" value="BLR7451 PROTEIN"/>
    <property type="match status" value="1"/>
</dbReference>
<dbReference type="GO" id="GO:0071555">
    <property type="term" value="P:cell wall organization"/>
    <property type="evidence" value="ECO:0007669"/>
    <property type="project" value="UniProtKB-KW"/>
</dbReference>
<comment type="similarity">
    <text evidence="1">Belongs to the D-alanine--D-alanine ligase family.</text>
</comment>
<evidence type="ECO:0000259" key="6">
    <source>
        <dbReference type="PROSITE" id="PS50975"/>
    </source>
</evidence>
<evidence type="ECO:0000313" key="7">
    <source>
        <dbReference type="EMBL" id="ABF40553.1"/>
    </source>
</evidence>
<dbReference type="Gene3D" id="3.30.470.20">
    <property type="entry name" value="ATP-grasp fold, B domain"/>
    <property type="match status" value="1"/>
</dbReference>
<dbReference type="EMBL" id="CP000360">
    <property type="protein sequence ID" value="ABF40553.1"/>
    <property type="molecule type" value="Genomic_DNA"/>
</dbReference>
<dbReference type="PROSITE" id="PS50975">
    <property type="entry name" value="ATP_GRASP"/>
    <property type="match status" value="1"/>
</dbReference>
<dbReference type="HOGENOM" id="CLU_039268_2_0_0"/>
<evidence type="ECO:0000256" key="2">
    <source>
        <dbReference type="ARBA" id="ARBA00022598"/>
    </source>
</evidence>
<evidence type="ECO:0000256" key="5">
    <source>
        <dbReference type="SAM" id="MobiDB-lite"/>
    </source>
</evidence>
<evidence type="ECO:0000256" key="1">
    <source>
        <dbReference type="ARBA" id="ARBA00010871"/>
    </source>
</evidence>
<gene>
    <name evidence="7" type="ordered locus">Acid345_1551</name>
</gene>
<keyword evidence="8" id="KW-1185">Reference proteome</keyword>
<dbReference type="OrthoDB" id="9813261at2"/>
<name>Q1IRE7_KORVE</name>
<protein>
    <submittedName>
        <fullName evidence="7">D-alanine--D-alanine ligase</fullName>
        <ecNumber evidence="7">6.3.2.4</ecNumber>
    </submittedName>
</protein>
<dbReference type="EnsemblBacteria" id="ABF40553">
    <property type="protein sequence ID" value="ABF40553"/>
    <property type="gene ID" value="Acid345_1551"/>
</dbReference>
<dbReference type="GO" id="GO:0046872">
    <property type="term" value="F:metal ion binding"/>
    <property type="evidence" value="ECO:0007669"/>
    <property type="project" value="InterPro"/>
</dbReference>
<dbReference type="AlphaFoldDB" id="Q1IRE7"/>
<dbReference type="InterPro" id="IPR011761">
    <property type="entry name" value="ATP-grasp"/>
</dbReference>
<feature type="domain" description="ATP-grasp" evidence="6">
    <location>
        <begin position="124"/>
        <end position="336"/>
    </location>
</feature>
<proteinExistence type="inferred from homology"/>
<dbReference type="Pfam" id="PF07478">
    <property type="entry name" value="Dala_Dala_lig_C"/>
    <property type="match status" value="1"/>
</dbReference>
<dbReference type="PANTHER" id="PTHR23132">
    <property type="entry name" value="D-ALANINE--D-ALANINE LIGASE"/>
    <property type="match status" value="1"/>
</dbReference>
<reference evidence="7 8" key="1">
    <citation type="journal article" date="2009" name="Appl. Environ. Microbiol.">
        <title>Three genomes from the phylum Acidobacteria provide insight into the lifestyles of these microorganisms in soils.</title>
        <authorList>
            <person name="Ward N.L."/>
            <person name="Challacombe J.F."/>
            <person name="Janssen P.H."/>
            <person name="Henrissat B."/>
            <person name="Coutinho P.M."/>
            <person name="Wu M."/>
            <person name="Xie G."/>
            <person name="Haft D.H."/>
            <person name="Sait M."/>
            <person name="Badger J."/>
            <person name="Barabote R.D."/>
            <person name="Bradley B."/>
            <person name="Brettin T.S."/>
            <person name="Brinkac L.M."/>
            <person name="Bruce D."/>
            <person name="Creasy T."/>
            <person name="Daugherty S.C."/>
            <person name="Davidsen T.M."/>
            <person name="DeBoy R.T."/>
            <person name="Detter J.C."/>
            <person name="Dodson R.J."/>
            <person name="Durkin A.S."/>
            <person name="Ganapathy A."/>
            <person name="Gwinn-Giglio M."/>
            <person name="Han C.S."/>
            <person name="Khouri H."/>
            <person name="Kiss H."/>
            <person name="Kothari S.P."/>
            <person name="Madupu R."/>
            <person name="Nelson K.E."/>
            <person name="Nelson W.C."/>
            <person name="Paulsen I."/>
            <person name="Penn K."/>
            <person name="Ren Q."/>
            <person name="Rosovitz M.J."/>
            <person name="Selengut J.D."/>
            <person name="Shrivastava S."/>
            <person name="Sullivan S.A."/>
            <person name="Tapia R."/>
            <person name="Thompson L.S."/>
            <person name="Watkins K.L."/>
            <person name="Yang Q."/>
            <person name="Yu C."/>
            <person name="Zafar N."/>
            <person name="Zhou L."/>
            <person name="Kuske C.R."/>
        </authorList>
    </citation>
    <scope>NUCLEOTIDE SEQUENCE [LARGE SCALE GENOMIC DNA]</scope>
    <source>
        <strain evidence="7 8">Ellin345</strain>
    </source>
</reference>
<dbReference type="SUPFAM" id="SSF56059">
    <property type="entry name" value="Glutathione synthetase ATP-binding domain-like"/>
    <property type="match status" value="1"/>
</dbReference>
<keyword evidence="4" id="KW-0547">Nucleotide-binding</keyword>
<evidence type="ECO:0000256" key="4">
    <source>
        <dbReference type="PROSITE-ProRule" id="PRU00409"/>
    </source>
</evidence>
<dbReference type="GO" id="GO:0005524">
    <property type="term" value="F:ATP binding"/>
    <property type="evidence" value="ECO:0007669"/>
    <property type="project" value="UniProtKB-UniRule"/>
</dbReference>
<dbReference type="InterPro" id="IPR016185">
    <property type="entry name" value="PreATP-grasp_dom_sf"/>
</dbReference>
<dbReference type="RefSeq" id="WP_011522355.1">
    <property type="nucleotide sequence ID" value="NC_008009.1"/>
</dbReference>
<dbReference type="EC" id="6.3.2.4" evidence="7"/>
<evidence type="ECO:0000256" key="3">
    <source>
        <dbReference type="ARBA" id="ARBA00023316"/>
    </source>
</evidence>
<dbReference type="KEGG" id="aba:Acid345_1551"/>
<dbReference type="InterPro" id="IPR013815">
    <property type="entry name" value="ATP_grasp_subdomain_1"/>
</dbReference>
<accession>Q1IRE7</accession>
<sequence>MKITVLYEAPEEEQVEVQEEPAPRKRKGQKKRKKKVEKEDREEIFAALEKLGHEPSYHILDGHQQSLFALAKSGTDLIFNLTESYDGDDTKEMHVTAFLDLVNIPYTGTGPHGHMLAQDKSLAKKMFAFHGIQSPYFATAYRGIVDHAHDVSFPLIVKPTSEDGSIGIDAAAVVSSVKELMERVAYIQAEFDSPALIEEYIEGREIYSAILGSYETANALPLVELDLSKLPKGMPKIASQDVKFEKDTEAYKKTKSAVAEDLDEETETKLTATAIKAYRAVKLRDYGRIDMRLSTKGEVYVIEANPNPWLSSGQEFAMAAKKSGLSYTQMIGEIVDHAIARSGK</sequence>
<dbReference type="SUPFAM" id="SSF52440">
    <property type="entry name" value="PreATP-grasp domain"/>
    <property type="match status" value="1"/>
</dbReference>
<keyword evidence="3" id="KW-0961">Cell wall biogenesis/degradation</keyword>
<dbReference type="Gene3D" id="3.30.1490.20">
    <property type="entry name" value="ATP-grasp fold, A domain"/>
    <property type="match status" value="1"/>
</dbReference>
<organism evidence="7 8">
    <name type="scientific">Koribacter versatilis (strain Ellin345)</name>
    <dbReference type="NCBI Taxonomy" id="204669"/>
    <lineage>
        <taxon>Bacteria</taxon>
        <taxon>Pseudomonadati</taxon>
        <taxon>Acidobacteriota</taxon>
        <taxon>Terriglobia</taxon>
        <taxon>Terriglobales</taxon>
        <taxon>Candidatus Korobacteraceae</taxon>
        <taxon>Candidatus Korobacter</taxon>
    </lineage>
</organism>
<evidence type="ECO:0000313" key="8">
    <source>
        <dbReference type="Proteomes" id="UP000002432"/>
    </source>
</evidence>